<feature type="compositionally biased region" description="Polar residues" evidence="4">
    <location>
        <begin position="328"/>
        <end position="357"/>
    </location>
</feature>
<evidence type="ECO:0000256" key="4">
    <source>
        <dbReference type="SAM" id="MobiDB-lite"/>
    </source>
</evidence>
<reference evidence="5 6" key="1">
    <citation type="submission" date="2024-01" db="EMBL/GenBank/DDBJ databases">
        <title>The genome of the rayed Mediterranean limpet Patella caerulea (Linnaeus, 1758).</title>
        <authorList>
            <person name="Anh-Thu Weber A."/>
            <person name="Halstead-Nussloch G."/>
        </authorList>
    </citation>
    <scope>NUCLEOTIDE SEQUENCE [LARGE SCALE GENOMIC DNA]</scope>
    <source>
        <strain evidence="5">AATW-2023a</strain>
        <tissue evidence="5">Whole specimen</tissue>
    </source>
</reference>
<evidence type="ECO:0000313" key="5">
    <source>
        <dbReference type="EMBL" id="KAK6173646.1"/>
    </source>
</evidence>
<dbReference type="PANTHER" id="PTHR24198">
    <property type="entry name" value="ANKYRIN REPEAT AND PROTEIN KINASE DOMAIN-CONTAINING PROTEIN"/>
    <property type="match status" value="1"/>
</dbReference>
<keyword evidence="2 3" id="KW-0040">ANK repeat</keyword>
<feature type="region of interest" description="Disordered" evidence="4">
    <location>
        <begin position="563"/>
        <end position="651"/>
    </location>
</feature>
<dbReference type="PROSITE" id="PS50297">
    <property type="entry name" value="ANK_REP_REGION"/>
    <property type="match status" value="1"/>
</dbReference>
<proteinExistence type="predicted"/>
<evidence type="ECO:0000256" key="1">
    <source>
        <dbReference type="ARBA" id="ARBA00022737"/>
    </source>
</evidence>
<accession>A0AAN8JCZ1</accession>
<dbReference type="Pfam" id="PF12796">
    <property type="entry name" value="Ank_2"/>
    <property type="match status" value="2"/>
</dbReference>
<feature type="repeat" description="ANK" evidence="3">
    <location>
        <begin position="719"/>
        <end position="751"/>
    </location>
</feature>
<comment type="caution">
    <text evidence="5">The sequence shown here is derived from an EMBL/GenBank/DDBJ whole genome shotgun (WGS) entry which is preliminary data.</text>
</comment>
<dbReference type="PANTHER" id="PTHR24198:SF165">
    <property type="entry name" value="ANKYRIN REPEAT-CONTAINING PROTEIN-RELATED"/>
    <property type="match status" value="1"/>
</dbReference>
<evidence type="ECO:0000256" key="2">
    <source>
        <dbReference type="ARBA" id="ARBA00023043"/>
    </source>
</evidence>
<dbReference type="InterPro" id="IPR036770">
    <property type="entry name" value="Ankyrin_rpt-contain_sf"/>
</dbReference>
<keyword evidence="6" id="KW-1185">Reference proteome</keyword>
<feature type="compositionally biased region" description="Polar residues" evidence="4">
    <location>
        <begin position="443"/>
        <end position="469"/>
    </location>
</feature>
<dbReference type="InterPro" id="IPR002110">
    <property type="entry name" value="Ankyrin_rpt"/>
</dbReference>
<feature type="compositionally biased region" description="Polar residues" evidence="4">
    <location>
        <begin position="592"/>
        <end position="601"/>
    </location>
</feature>
<gene>
    <name evidence="5" type="ORF">SNE40_017060</name>
</gene>
<dbReference type="Proteomes" id="UP001347796">
    <property type="component" value="Unassembled WGS sequence"/>
</dbReference>
<evidence type="ECO:0000313" key="6">
    <source>
        <dbReference type="Proteomes" id="UP001347796"/>
    </source>
</evidence>
<organism evidence="5 6">
    <name type="scientific">Patella caerulea</name>
    <name type="common">Rayed Mediterranean limpet</name>
    <dbReference type="NCBI Taxonomy" id="87958"/>
    <lineage>
        <taxon>Eukaryota</taxon>
        <taxon>Metazoa</taxon>
        <taxon>Spiralia</taxon>
        <taxon>Lophotrochozoa</taxon>
        <taxon>Mollusca</taxon>
        <taxon>Gastropoda</taxon>
        <taxon>Patellogastropoda</taxon>
        <taxon>Patelloidea</taxon>
        <taxon>Patellidae</taxon>
        <taxon>Patella</taxon>
    </lineage>
</organism>
<feature type="compositionally biased region" description="Polar residues" evidence="4">
    <location>
        <begin position="300"/>
        <end position="310"/>
    </location>
</feature>
<dbReference type="SUPFAM" id="SSF48403">
    <property type="entry name" value="Ankyrin repeat"/>
    <property type="match status" value="1"/>
</dbReference>
<evidence type="ECO:0000256" key="3">
    <source>
        <dbReference type="PROSITE-ProRule" id="PRU00023"/>
    </source>
</evidence>
<dbReference type="Gene3D" id="1.25.40.20">
    <property type="entry name" value="Ankyrin repeat-containing domain"/>
    <property type="match status" value="1"/>
</dbReference>
<feature type="compositionally biased region" description="Low complexity" evidence="4">
    <location>
        <begin position="624"/>
        <end position="643"/>
    </location>
</feature>
<keyword evidence="1" id="KW-0677">Repeat</keyword>
<feature type="compositionally biased region" description="Low complexity" evidence="4">
    <location>
        <begin position="364"/>
        <end position="378"/>
    </location>
</feature>
<feature type="region of interest" description="Disordered" evidence="4">
    <location>
        <begin position="437"/>
        <end position="469"/>
    </location>
</feature>
<feature type="region of interest" description="Disordered" evidence="4">
    <location>
        <begin position="33"/>
        <end position="87"/>
    </location>
</feature>
<feature type="region of interest" description="Disordered" evidence="4">
    <location>
        <begin position="300"/>
        <end position="383"/>
    </location>
</feature>
<protein>
    <submittedName>
        <fullName evidence="5">Uncharacterized protein</fullName>
    </submittedName>
</protein>
<name>A0AAN8JCZ1_PATCE</name>
<sequence>MSVEIESNTSTIIEKNYTMFLSHNHGRDINIKQEPVELSDTEENDKSESDLDDSEKLSAIMTKCKISSTETEVRKEDDDKNEDASEKEICSKLSKVTLKEKNDNGKDIEVIVENIKKEEECVEKKRALGSNGLDTRGPTGGIPAAFIQNQQSVQAQYQNGYSYSQNLPYYQQPQQNQYGGYDNSQYINNMTNGKRRPEEDEETPYKYQAPNIVRDGMNNLNIPLNIQPESVTNPCHMSGGMMSVQNTFMDAGKMMSNQTAPFSPYIPSVEGEDLCNFDFANAFIDNEEPNKQNFSTQQFTQMPLPNSDSISPDFLQDGGSEGYGSPGHESQYSTMGIDSPAPRSNLSEDSGISSPDNRNLDAASPSSNMSVNSGSPRSNVYTPNLVMPQQYTNTDSMACDQFTHFSNYQTTEVNSQSSERDWEDLLEIVHKDEKLMENRKRQQSGGSPQVTSSSNNLKDNSIPNTIPTALPRTSMNANIVTGNVNAINKLAGQPVVMPQASVNNSKPFIPAAPVNMGTPVAVTLPPMVNSNQSVPVTTATGQIFFIAQAPQPVFLVNQGPLMNKQPAKRPIKPNYVPIRPKLDPVASKESQHSSPANSPKSSELKSRVPSTVTAAVKDNPTVQPVSNTKSPSPPSSTTCPSNNVVNTSSCSQSKKLNVARRHIAKLTSTDLRFQDDEGDTYLHAAVCKDSSNITDFVQALLERLEREKLIGMIDVFNVRRQTPLYCAVSANHPNIVEMMIRYGADVNTLAERMVQGGSVREVRAAIHVAASNGKEYLQTLNALLKSREINLNIANSDGQTALHCAILCHNKAKQDSTDCIDSTPIIETLIQHGADINAQDKKSGKTPLMYALESRSLHLIHTVVKQIKQDKMRMYLRTQSFDGNTPQKILESLKTVLDVNSWQKVHDMLMCPNKDIN</sequence>
<dbReference type="SMART" id="SM00248">
    <property type="entry name" value="ANK"/>
    <property type="match status" value="5"/>
</dbReference>
<dbReference type="AlphaFoldDB" id="A0AAN8JCZ1"/>
<dbReference type="EMBL" id="JAZGQO010000011">
    <property type="protein sequence ID" value="KAK6173646.1"/>
    <property type="molecule type" value="Genomic_DNA"/>
</dbReference>
<dbReference type="PROSITE" id="PS50088">
    <property type="entry name" value="ANK_REPEAT"/>
    <property type="match status" value="2"/>
</dbReference>
<feature type="repeat" description="ANK" evidence="3">
    <location>
        <begin position="797"/>
        <end position="841"/>
    </location>
</feature>
<feature type="compositionally biased region" description="Basic and acidic residues" evidence="4">
    <location>
        <begin position="71"/>
        <end position="87"/>
    </location>
</feature>